<sequence>MTTATITATVTVTVTTTADLAPLFGLLSAAAAPTPASTIWGPKGENIYVNHVHKDGRDILCMLNFAIDDPLFGTPALIYEPDLIAVVISRVIAAHGGDAKALEAI</sequence>
<evidence type="ECO:0000313" key="1">
    <source>
        <dbReference type="EMBL" id="ROV91257.1"/>
    </source>
</evidence>
<proteinExistence type="predicted"/>
<accession>A0A423VJS3</accession>
<name>A0A423VJS3_9PEZI</name>
<protein>
    <submittedName>
        <fullName evidence="1">Uncharacterized protein</fullName>
    </submittedName>
</protein>
<comment type="caution">
    <text evidence="1">The sequence shown here is derived from an EMBL/GenBank/DDBJ whole genome shotgun (WGS) entry which is preliminary data.</text>
</comment>
<reference evidence="1 2" key="1">
    <citation type="submission" date="2015-09" db="EMBL/GenBank/DDBJ databases">
        <title>Host preference determinants of Valsa canker pathogens revealed by comparative genomics.</title>
        <authorList>
            <person name="Yin Z."/>
            <person name="Huang L."/>
        </authorList>
    </citation>
    <scope>NUCLEOTIDE SEQUENCE [LARGE SCALE GENOMIC DNA]</scope>
    <source>
        <strain evidence="1 2">SXYLt</strain>
    </source>
</reference>
<dbReference type="AlphaFoldDB" id="A0A423VJS3"/>
<dbReference type="InParanoid" id="A0A423VJS3"/>
<organism evidence="1 2">
    <name type="scientific">Cytospora leucostoma</name>
    <dbReference type="NCBI Taxonomy" id="1230097"/>
    <lineage>
        <taxon>Eukaryota</taxon>
        <taxon>Fungi</taxon>
        <taxon>Dikarya</taxon>
        <taxon>Ascomycota</taxon>
        <taxon>Pezizomycotina</taxon>
        <taxon>Sordariomycetes</taxon>
        <taxon>Sordariomycetidae</taxon>
        <taxon>Diaporthales</taxon>
        <taxon>Cytosporaceae</taxon>
        <taxon>Cytospora</taxon>
    </lineage>
</organism>
<dbReference type="OrthoDB" id="4899595at2759"/>
<evidence type="ECO:0000313" key="2">
    <source>
        <dbReference type="Proteomes" id="UP000285146"/>
    </source>
</evidence>
<dbReference type="EMBL" id="LKEB01000092">
    <property type="protein sequence ID" value="ROV91257.1"/>
    <property type="molecule type" value="Genomic_DNA"/>
</dbReference>
<keyword evidence="2" id="KW-1185">Reference proteome</keyword>
<gene>
    <name evidence="1" type="ORF">VPNG_09686</name>
</gene>
<dbReference type="Proteomes" id="UP000285146">
    <property type="component" value="Unassembled WGS sequence"/>
</dbReference>